<dbReference type="Gene3D" id="3.40.50.620">
    <property type="entry name" value="HUPs"/>
    <property type="match status" value="1"/>
</dbReference>
<dbReference type="PANTHER" id="PTHR31285:SF0">
    <property type="entry name" value="NICOTINAMIDE MONONUCLEOTIDE ADENYLYLTRANSFERASE"/>
    <property type="match status" value="1"/>
</dbReference>
<dbReference type="GO" id="GO:0005634">
    <property type="term" value="C:nucleus"/>
    <property type="evidence" value="ECO:0007669"/>
    <property type="project" value="TreeGrafter"/>
</dbReference>
<dbReference type="EMBL" id="JANIEX010000143">
    <property type="protein sequence ID" value="KAJ3572421.1"/>
    <property type="molecule type" value="Genomic_DNA"/>
</dbReference>
<dbReference type="PANTHER" id="PTHR31285">
    <property type="entry name" value="NICOTINAMIDE MONONUCLEOTIDE ADENYLYLTRANSFERASE"/>
    <property type="match status" value="1"/>
</dbReference>
<evidence type="ECO:0000313" key="1">
    <source>
        <dbReference type="EMBL" id="KAJ3572421.1"/>
    </source>
</evidence>
<evidence type="ECO:0000313" key="2">
    <source>
        <dbReference type="Proteomes" id="UP001213000"/>
    </source>
</evidence>
<proteinExistence type="predicted"/>
<sequence length="196" mass="21831">MPTKKLQSTDATYIQRLEMMRSLSHHIGSSDAETNVAIGITNEPTFVGKSTSLLSFLRSRTEDSSFELSFIVGTDTLERLVAPRYYVSEESMISSLTRFLSPEGDNSVVVCARRELKKPSSVQDESEDALKSARDFIDAGRVKLMDIGEDESTFSSTNVRKLVKELGVDDEGRKVWGRFVVPSVADYISNEKLYVG</sequence>
<dbReference type="InterPro" id="IPR014729">
    <property type="entry name" value="Rossmann-like_a/b/a_fold"/>
</dbReference>
<keyword evidence="2" id="KW-1185">Reference proteome</keyword>
<dbReference type="GO" id="GO:0016887">
    <property type="term" value="F:ATP hydrolysis activity"/>
    <property type="evidence" value="ECO:0007669"/>
    <property type="project" value="TreeGrafter"/>
</dbReference>
<organism evidence="1 2">
    <name type="scientific">Leucocoprinus birnbaumii</name>
    <dbReference type="NCBI Taxonomy" id="56174"/>
    <lineage>
        <taxon>Eukaryota</taxon>
        <taxon>Fungi</taxon>
        <taxon>Dikarya</taxon>
        <taxon>Basidiomycota</taxon>
        <taxon>Agaricomycotina</taxon>
        <taxon>Agaricomycetes</taxon>
        <taxon>Agaricomycetidae</taxon>
        <taxon>Agaricales</taxon>
        <taxon>Agaricineae</taxon>
        <taxon>Agaricaceae</taxon>
        <taxon>Leucocoprinus</taxon>
    </lineage>
</organism>
<dbReference type="SUPFAM" id="SSF52374">
    <property type="entry name" value="Nucleotidylyl transferase"/>
    <property type="match status" value="1"/>
</dbReference>
<dbReference type="GO" id="GO:0000309">
    <property type="term" value="F:nicotinamide-nucleotide adenylyltransferase activity"/>
    <property type="evidence" value="ECO:0007669"/>
    <property type="project" value="TreeGrafter"/>
</dbReference>
<protein>
    <recommendedName>
        <fullName evidence="3">Nicotinamide-nucleotide adenylyltransferase</fullName>
    </recommendedName>
</protein>
<reference evidence="1" key="1">
    <citation type="submission" date="2022-07" db="EMBL/GenBank/DDBJ databases">
        <title>Genome Sequence of Leucocoprinus birnbaumii.</title>
        <authorList>
            <person name="Buettner E."/>
        </authorList>
    </citation>
    <scope>NUCLEOTIDE SEQUENCE</scope>
    <source>
        <strain evidence="1">VT141</strain>
    </source>
</reference>
<comment type="caution">
    <text evidence="1">The sequence shown here is derived from an EMBL/GenBank/DDBJ whole genome shotgun (WGS) entry which is preliminary data.</text>
</comment>
<dbReference type="Proteomes" id="UP001213000">
    <property type="component" value="Unassembled WGS sequence"/>
</dbReference>
<dbReference type="AlphaFoldDB" id="A0AAD5VXS3"/>
<gene>
    <name evidence="1" type="ORF">NP233_g3094</name>
</gene>
<dbReference type="GO" id="GO:0005737">
    <property type="term" value="C:cytoplasm"/>
    <property type="evidence" value="ECO:0007669"/>
    <property type="project" value="TreeGrafter"/>
</dbReference>
<name>A0AAD5VXS3_9AGAR</name>
<evidence type="ECO:0008006" key="3">
    <source>
        <dbReference type="Google" id="ProtNLM"/>
    </source>
</evidence>
<accession>A0AAD5VXS3</accession>